<dbReference type="PANTHER" id="PTHR43649">
    <property type="entry name" value="ARABINOSE-BINDING PROTEIN-RELATED"/>
    <property type="match status" value="1"/>
</dbReference>
<dbReference type="NCBIfam" id="TIGR01409">
    <property type="entry name" value="TAT_signal_seq"/>
    <property type="match status" value="1"/>
</dbReference>
<dbReference type="InterPro" id="IPR019546">
    <property type="entry name" value="TAT_signal_bac_arc"/>
</dbReference>
<dbReference type="EMBL" id="CP001826">
    <property type="protein sequence ID" value="ACZ43214.1"/>
    <property type="molecule type" value="Genomic_DNA"/>
</dbReference>
<dbReference type="SUPFAM" id="SSF53850">
    <property type="entry name" value="Periplasmic binding protein-like II"/>
    <property type="match status" value="1"/>
</dbReference>
<dbReference type="CDD" id="cd13585">
    <property type="entry name" value="PBP2_TMBP_like"/>
    <property type="match status" value="1"/>
</dbReference>
<organism evidence="2 3">
    <name type="scientific">Thermobaculum terrenum (strain ATCC BAA-798 / CCMEE 7001 / YNP1)</name>
    <dbReference type="NCBI Taxonomy" id="525904"/>
    <lineage>
        <taxon>Bacteria</taxon>
        <taxon>Bacillati</taxon>
        <taxon>Chloroflexota</taxon>
        <taxon>Chloroflexia</taxon>
        <taxon>Candidatus Thermobaculales</taxon>
        <taxon>Candidatus Thermobaculaceae</taxon>
        <taxon>Thermobaculum</taxon>
    </lineage>
</organism>
<evidence type="ECO:0000313" key="2">
    <source>
        <dbReference type="EMBL" id="ACZ43214.1"/>
    </source>
</evidence>
<dbReference type="PANTHER" id="PTHR43649:SF30">
    <property type="entry name" value="ABC TRANSPORTER SUBSTRATE-BINDING PROTEIN"/>
    <property type="match status" value="1"/>
</dbReference>
<dbReference type="STRING" id="525904.Tter_2315"/>
<gene>
    <name evidence="2" type="ordered locus">Tter_2315</name>
</gene>
<feature type="compositionally biased region" description="Polar residues" evidence="1">
    <location>
        <begin position="63"/>
        <end position="78"/>
    </location>
</feature>
<dbReference type="PROSITE" id="PS51318">
    <property type="entry name" value="TAT"/>
    <property type="match status" value="1"/>
</dbReference>
<dbReference type="OrthoDB" id="362670at2"/>
<sequence>MAEEAGKEFLRELEKEMMARGYSRRDFLKVVSAMGASAFLAACGAQRRPQTEEGMAAAGTPVAGSTPTRAPSAAQPTPQVKVEWPSAEALGLKWPKTAVPEPKSKVEISVAHAWDAVFWTRQVEFDKLFMQRHPNIVVKAENTPWGDFLQKYVAQAAGGTMPDVMYVHFSWAQQLIQQGAIIPLDDFIAQQDDFNIDDFTKPSLVSYRKDGKLYCVPYDEGPGILYYNKEIFDKAKIDYPSDDWTLQDLKEVAIKLTQGEGPKKQFGFANTPSPGDATMAPAYLFPFGAQYVSEPNEDKCLITQPVAIDTMEWWMELRLKYGATPSPADLETLTWPAIQFGRIAMQLDGSWATPVINANAKFKWDVAKWPKGPKKHSTFSAGSGYAITKDSKNTDAAWIYLNEYLSTAGQIFMWASTGRGSPARNSAWPAYLSSKYAPPSAKIIQESLNEFASHAILDKPTAAQVTQRAGAVWDRVINGKLSVREGLFQVCREISPILARNRE</sequence>
<dbReference type="Pfam" id="PF01547">
    <property type="entry name" value="SBP_bac_1"/>
    <property type="match status" value="1"/>
</dbReference>
<feature type="region of interest" description="Disordered" evidence="1">
    <location>
        <begin position="51"/>
        <end position="79"/>
    </location>
</feature>
<dbReference type="HOGENOM" id="CLU_031285_10_5_0"/>
<protein>
    <submittedName>
        <fullName evidence="2">Extracellular solute-binding protein family 1</fullName>
    </submittedName>
</protein>
<dbReference type="InterPro" id="IPR006311">
    <property type="entry name" value="TAT_signal"/>
</dbReference>
<dbReference type="AlphaFoldDB" id="D1CHJ3"/>
<dbReference type="Proteomes" id="UP000000323">
    <property type="component" value="Chromosome 2"/>
</dbReference>
<name>D1CHJ3_THET1</name>
<dbReference type="RefSeq" id="WP_012876245.1">
    <property type="nucleotide sequence ID" value="NC_013526.1"/>
</dbReference>
<reference evidence="3" key="1">
    <citation type="journal article" date="2010" name="Stand. Genomic Sci.">
        <title>Complete genome sequence of 'Thermobaculum terrenum' type strain (YNP1).</title>
        <authorList>
            <person name="Kiss H."/>
            <person name="Cleland D."/>
            <person name="Lapidus A."/>
            <person name="Lucas S."/>
            <person name="Glavina Del Rio T."/>
            <person name="Nolan M."/>
            <person name="Tice H."/>
            <person name="Han C."/>
            <person name="Goodwin L."/>
            <person name="Pitluck S."/>
            <person name="Liolios K."/>
            <person name="Ivanova N."/>
            <person name="Mavromatis K."/>
            <person name="Ovchinnikova G."/>
            <person name="Pati A."/>
            <person name="Chen A."/>
            <person name="Palaniappan K."/>
            <person name="Land M."/>
            <person name="Hauser L."/>
            <person name="Chang Y."/>
            <person name="Jeffries C."/>
            <person name="Lu M."/>
            <person name="Brettin T."/>
            <person name="Detter J."/>
            <person name="Goker M."/>
            <person name="Tindall B."/>
            <person name="Beck B."/>
            <person name="McDermott T."/>
            <person name="Woyke T."/>
            <person name="Bristow J."/>
            <person name="Eisen J."/>
            <person name="Markowitz V."/>
            <person name="Hugenholtz P."/>
            <person name="Kyrpides N."/>
            <person name="Klenk H."/>
            <person name="Cheng J."/>
        </authorList>
    </citation>
    <scope>NUCLEOTIDE SEQUENCE [LARGE SCALE GENOMIC DNA]</scope>
    <source>
        <strain evidence="3">ATCC BAA-798 / YNP1</strain>
    </source>
</reference>
<evidence type="ECO:0000313" key="3">
    <source>
        <dbReference type="Proteomes" id="UP000000323"/>
    </source>
</evidence>
<accession>D1CHJ3</accession>
<evidence type="ECO:0000256" key="1">
    <source>
        <dbReference type="SAM" id="MobiDB-lite"/>
    </source>
</evidence>
<proteinExistence type="predicted"/>
<dbReference type="KEGG" id="ttr:Tter_2315"/>
<keyword evidence="3" id="KW-1185">Reference proteome</keyword>
<dbReference type="eggNOG" id="COG1653">
    <property type="taxonomic scope" value="Bacteria"/>
</dbReference>
<dbReference type="InterPro" id="IPR006059">
    <property type="entry name" value="SBP"/>
</dbReference>
<dbReference type="InterPro" id="IPR050490">
    <property type="entry name" value="Bact_solute-bd_prot1"/>
</dbReference>
<dbReference type="Gene3D" id="3.40.190.10">
    <property type="entry name" value="Periplasmic binding protein-like II"/>
    <property type="match status" value="1"/>
</dbReference>